<gene>
    <name evidence="3" type="ORF">BN14_07334</name>
</gene>
<sequence length="152" mass="17385">MPEVPLPVAPVTSDDPKKKEEEKAKQDGEGAVGKLNDDKKEGEGEELSEEDQQLRNELEMLAERLKEPDTSLYKPALETLRTLIRTSTSSMTSVPKPLKFLRPLYPELQELYNKWPASDDKVSSRSLKAHIHPIDCELLLRTYSRTYFPFLL</sequence>
<organism evidence="3 4">
    <name type="scientific">Thanatephorus cucumeris (strain AG1-IB / isolate 7/3/14)</name>
    <name type="common">Lettuce bottom rot fungus</name>
    <name type="synonym">Rhizoctonia solani</name>
    <dbReference type="NCBI Taxonomy" id="1108050"/>
    <lineage>
        <taxon>Eukaryota</taxon>
        <taxon>Fungi</taxon>
        <taxon>Dikarya</taxon>
        <taxon>Basidiomycota</taxon>
        <taxon>Agaricomycotina</taxon>
        <taxon>Agaricomycetes</taxon>
        <taxon>Cantharellales</taxon>
        <taxon>Ceratobasidiaceae</taxon>
        <taxon>Rhizoctonia</taxon>
        <taxon>Rhizoctonia solani AG-1</taxon>
    </lineage>
</organism>
<evidence type="ECO:0000256" key="1">
    <source>
        <dbReference type="SAM" id="MobiDB-lite"/>
    </source>
</evidence>
<dbReference type="HOGENOM" id="CLU_1723579_0_0_1"/>
<accession>M5C2K5</accession>
<proteinExistence type="predicted"/>
<dbReference type="Pfam" id="PF17781">
    <property type="entry name" value="RPN1_RPN2_N"/>
    <property type="match status" value="1"/>
</dbReference>
<comment type="caution">
    <text evidence="3">The sequence shown here is derived from an EMBL/GenBank/DDBJ whole genome shotgun (WGS) entry which is preliminary data.</text>
</comment>
<dbReference type="Proteomes" id="UP000012065">
    <property type="component" value="Unassembled WGS sequence"/>
</dbReference>
<dbReference type="EMBL" id="CAOJ01011222">
    <property type="protein sequence ID" value="CCO33260.1"/>
    <property type="molecule type" value="Genomic_DNA"/>
</dbReference>
<dbReference type="InterPro" id="IPR040892">
    <property type="entry name" value="RPN1_N"/>
</dbReference>
<dbReference type="AlphaFoldDB" id="M5C2K5"/>
<evidence type="ECO:0000313" key="4">
    <source>
        <dbReference type="Proteomes" id="UP000012065"/>
    </source>
</evidence>
<dbReference type="GO" id="GO:0000502">
    <property type="term" value="C:proteasome complex"/>
    <property type="evidence" value="ECO:0007669"/>
    <property type="project" value="UniProtKB-KW"/>
</dbReference>
<feature type="compositionally biased region" description="Basic and acidic residues" evidence="1">
    <location>
        <begin position="14"/>
        <end position="28"/>
    </location>
</feature>
<evidence type="ECO:0000259" key="2">
    <source>
        <dbReference type="Pfam" id="PF17781"/>
    </source>
</evidence>
<feature type="region of interest" description="Disordered" evidence="1">
    <location>
        <begin position="1"/>
        <end position="52"/>
    </location>
</feature>
<evidence type="ECO:0000313" key="3">
    <source>
        <dbReference type="EMBL" id="CCO33260.1"/>
    </source>
</evidence>
<reference evidence="3 4" key="1">
    <citation type="journal article" date="2013" name="J. Biotechnol.">
        <title>Establishment and interpretation of the genome sequence of the phytopathogenic fungus Rhizoctonia solani AG1-IB isolate 7/3/14.</title>
        <authorList>
            <person name="Wibberg D.W."/>
            <person name="Jelonek L.J."/>
            <person name="Rupp O.R."/>
            <person name="Hennig M.H."/>
            <person name="Eikmeyer F.E."/>
            <person name="Goesmann A.G."/>
            <person name="Hartmann A.H."/>
            <person name="Borriss R.B."/>
            <person name="Grosch R.G."/>
            <person name="Puehler A.P."/>
            <person name="Schlueter A.S."/>
        </authorList>
    </citation>
    <scope>NUCLEOTIDE SEQUENCE [LARGE SCALE GENOMIC DNA]</scope>
    <source>
        <strain evidence="4">AG1-IB / isolate 7/3/14</strain>
    </source>
</reference>
<keyword evidence="3" id="KW-0647">Proteasome</keyword>
<feature type="domain" description="RPN1 N-terminal" evidence="2">
    <location>
        <begin position="58"/>
        <end position="122"/>
    </location>
</feature>
<name>M5C2K5_THACB</name>
<protein>
    <submittedName>
        <fullName evidence="3">26S proteasome regulatory subunit rpn-1</fullName>
    </submittedName>
</protein>